<accession>A0ABW8M6L9</accession>
<gene>
    <name evidence="2" type="ORF">ACI2L5_49620</name>
</gene>
<protein>
    <recommendedName>
        <fullName evidence="4">Nuclear transport factor 2 family protein</fullName>
    </recommendedName>
</protein>
<comment type="caution">
    <text evidence="2">The sequence shown here is derived from an EMBL/GenBank/DDBJ whole genome shotgun (WGS) entry which is preliminary data.</text>
</comment>
<dbReference type="EMBL" id="JBJDQH010000033">
    <property type="protein sequence ID" value="MFK4272874.1"/>
    <property type="molecule type" value="Genomic_DNA"/>
</dbReference>
<evidence type="ECO:0000313" key="2">
    <source>
        <dbReference type="EMBL" id="MFK4272874.1"/>
    </source>
</evidence>
<evidence type="ECO:0008006" key="4">
    <source>
        <dbReference type="Google" id="ProtNLM"/>
    </source>
</evidence>
<sequence>MSVFPSDLDRLRLGGSGAGLGQCAVAYRVMLQFEEGGPAVTGDWASGATALRTYRAWVGLYGGGPAVVIRLIEEADGRRREVRTWTAQGETETPPGSDGRGG</sequence>
<organism evidence="2 3">
    <name type="scientific">Streptomyces milbemycinicus</name>
    <dbReference type="NCBI Taxonomy" id="476552"/>
    <lineage>
        <taxon>Bacteria</taxon>
        <taxon>Bacillati</taxon>
        <taxon>Actinomycetota</taxon>
        <taxon>Actinomycetes</taxon>
        <taxon>Kitasatosporales</taxon>
        <taxon>Streptomycetaceae</taxon>
        <taxon>Streptomyces</taxon>
    </lineage>
</organism>
<dbReference type="Proteomes" id="UP001620295">
    <property type="component" value="Unassembled WGS sequence"/>
</dbReference>
<feature type="region of interest" description="Disordered" evidence="1">
    <location>
        <begin position="82"/>
        <end position="102"/>
    </location>
</feature>
<evidence type="ECO:0000256" key="1">
    <source>
        <dbReference type="SAM" id="MobiDB-lite"/>
    </source>
</evidence>
<reference evidence="2 3" key="1">
    <citation type="submission" date="2024-11" db="EMBL/GenBank/DDBJ databases">
        <title>The Natural Products Discovery Center: Release of the First 8490 Sequenced Strains for Exploring Actinobacteria Biosynthetic Diversity.</title>
        <authorList>
            <person name="Kalkreuter E."/>
            <person name="Kautsar S.A."/>
            <person name="Yang D."/>
            <person name="Bader C.D."/>
            <person name="Teijaro C.N."/>
            <person name="Fluegel L."/>
            <person name="Davis C.M."/>
            <person name="Simpson J.R."/>
            <person name="Lauterbach L."/>
            <person name="Steele A.D."/>
            <person name="Gui C."/>
            <person name="Meng S."/>
            <person name="Li G."/>
            <person name="Viehrig K."/>
            <person name="Ye F."/>
            <person name="Su P."/>
            <person name="Kiefer A.F."/>
            <person name="Nichols A."/>
            <person name="Cepeda A.J."/>
            <person name="Yan W."/>
            <person name="Fan B."/>
            <person name="Jiang Y."/>
            <person name="Adhikari A."/>
            <person name="Zheng C.-J."/>
            <person name="Schuster L."/>
            <person name="Cowan T.M."/>
            <person name="Smanski M.J."/>
            <person name="Chevrette M.G."/>
            <person name="De Carvalho L.P.S."/>
            <person name="Shen B."/>
        </authorList>
    </citation>
    <scope>NUCLEOTIDE SEQUENCE [LARGE SCALE GENOMIC DNA]</scope>
    <source>
        <strain evidence="2 3">NPDC020863</strain>
    </source>
</reference>
<evidence type="ECO:0000313" key="3">
    <source>
        <dbReference type="Proteomes" id="UP001620295"/>
    </source>
</evidence>
<name>A0ABW8M6L9_9ACTN</name>
<proteinExistence type="predicted"/>
<dbReference type="RefSeq" id="WP_358645640.1">
    <property type="nucleotide sequence ID" value="NZ_JBFAEV010000038.1"/>
</dbReference>
<keyword evidence="3" id="KW-1185">Reference proteome</keyword>